<evidence type="ECO:0000256" key="3">
    <source>
        <dbReference type="ARBA" id="ARBA00022723"/>
    </source>
</evidence>
<feature type="domain" description="Sulfatase N-terminal" evidence="8">
    <location>
        <begin position="29"/>
        <end position="380"/>
    </location>
</feature>
<evidence type="ECO:0000256" key="1">
    <source>
        <dbReference type="ARBA" id="ARBA00001913"/>
    </source>
</evidence>
<dbReference type="Proteomes" id="UP000319143">
    <property type="component" value="Unassembled WGS sequence"/>
</dbReference>
<dbReference type="GO" id="GO:0047753">
    <property type="term" value="F:choline-sulfatase activity"/>
    <property type="evidence" value="ECO:0007669"/>
    <property type="project" value="UniProtKB-EC"/>
</dbReference>
<evidence type="ECO:0000259" key="8">
    <source>
        <dbReference type="Pfam" id="PF00884"/>
    </source>
</evidence>
<dbReference type="InterPro" id="IPR017850">
    <property type="entry name" value="Alkaline_phosphatase_core_sf"/>
</dbReference>
<evidence type="ECO:0000256" key="4">
    <source>
        <dbReference type="ARBA" id="ARBA00022729"/>
    </source>
</evidence>
<dbReference type="InterPro" id="IPR000917">
    <property type="entry name" value="Sulfatase_N"/>
</dbReference>
<evidence type="ECO:0000256" key="7">
    <source>
        <dbReference type="SAM" id="SignalP"/>
    </source>
</evidence>
<dbReference type="Gene3D" id="2.60.40.780">
    <property type="entry name" value="von Hippel-Lindau disease tumour suppressor, beta domain"/>
    <property type="match status" value="1"/>
</dbReference>
<dbReference type="CDD" id="cd16030">
    <property type="entry name" value="iduronate-2-sulfatase"/>
    <property type="match status" value="1"/>
</dbReference>
<dbReference type="PANTHER" id="PTHR45953:SF1">
    <property type="entry name" value="IDURONATE 2-SULFATASE"/>
    <property type="match status" value="1"/>
</dbReference>
<accession>A0A5C6DY51</accession>
<proteinExistence type="inferred from homology"/>
<organism evidence="10 11">
    <name type="scientific">Novipirellula artificiosorum</name>
    <dbReference type="NCBI Taxonomy" id="2528016"/>
    <lineage>
        <taxon>Bacteria</taxon>
        <taxon>Pseudomonadati</taxon>
        <taxon>Planctomycetota</taxon>
        <taxon>Planctomycetia</taxon>
        <taxon>Pirellulales</taxon>
        <taxon>Pirellulaceae</taxon>
        <taxon>Novipirellula</taxon>
    </lineage>
</organism>
<comment type="caution">
    <text evidence="10">The sequence shown here is derived from an EMBL/GenBank/DDBJ whole genome shotgun (WGS) entry which is preliminary data.</text>
</comment>
<dbReference type="GO" id="GO:0004423">
    <property type="term" value="F:iduronate-2-sulfatase activity"/>
    <property type="evidence" value="ECO:0007669"/>
    <property type="project" value="InterPro"/>
</dbReference>
<name>A0A5C6DY51_9BACT</name>
<comment type="similarity">
    <text evidence="2">Belongs to the sulfatase family.</text>
</comment>
<evidence type="ECO:0000256" key="2">
    <source>
        <dbReference type="ARBA" id="ARBA00008779"/>
    </source>
</evidence>
<dbReference type="PANTHER" id="PTHR45953">
    <property type="entry name" value="IDURONATE 2-SULFATASE"/>
    <property type="match status" value="1"/>
</dbReference>
<dbReference type="SUPFAM" id="SSF53649">
    <property type="entry name" value="Alkaline phosphatase-like"/>
    <property type="match status" value="1"/>
</dbReference>
<keyword evidence="3" id="KW-0479">Metal-binding</keyword>
<keyword evidence="6" id="KW-0106">Calcium</keyword>
<dbReference type="AlphaFoldDB" id="A0A5C6DY51"/>
<dbReference type="GO" id="GO:0005737">
    <property type="term" value="C:cytoplasm"/>
    <property type="evidence" value="ECO:0007669"/>
    <property type="project" value="TreeGrafter"/>
</dbReference>
<evidence type="ECO:0000313" key="10">
    <source>
        <dbReference type="EMBL" id="TWU42363.1"/>
    </source>
</evidence>
<protein>
    <submittedName>
        <fullName evidence="10">Choline-sulfatase</fullName>
        <ecNumber evidence="10">3.1.6.6</ecNumber>
    </submittedName>
</protein>
<keyword evidence="11" id="KW-1185">Reference proteome</keyword>
<evidence type="ECO:0000256" key="6">
    <source>
        <dbReference type="ARBA" id="ARBA00022837"/>
    </source>
</evidence>
<feature type="domain" description="von Hippel-Lindau disease tumour suppressor beta" evidence="9">
    <location>
        <begin position="504"/>
        <end position="561"/>
    </location>
</feature>
<dbReference type="Gene3D" id="3.40.720.10">
    <property type="entry name" value="Alkaline Phosphatase, subunit A"/>
    <property type="match status" value="1"/>
</dbReference>
<gene>
    <name evidence="10" type="primary">betC_2</name>
    <name evidence="10" type="ORF">Poly41_06600</name>
</gene>
<dbReference type="SUPFAM" id="SSF49468">
    <property type="entry name" value="VHL"/>
    <property type="match status" value="1"/>
</dbReference>
<dbReference type="InterPro" id="IPR024053">
    <property type="entry name" value="VHL_beta_dom"/>
</dbReference>
<feature type="signal peptide" evidence="7">
    <location>
        <begin position="1"/>
        <end position="23"/>
    </location>
</feature>
<dbReference type="InterPro" id="IPR036208">
    <property type="entry name" value="VHL_sf"/>
</dbReference>
<dbReference type="EC" id="3.1.6.6" evidence="10"/>
<dbReference type="PROSITE" id="PS51257">
    <property type="entry name" value="PROKAR_LIPOPROTEIN"/>
    <property type="match status" value="1"/>
</dbReference>
<feature type="chain" id="PRO_5022930441" evidence="7">
    <location>
        <begin position="24"/>
        <end position="577"/>
    </location>
</feature>
<comment type="cofactor">
    <cofactor evidence="1">
        <name>Ca(2+)</name>
        <dbReference type="ChEBI" id="CHEBI:29108"/>
    </cofactor>
</comment>
<dbReference type="InterPro" id="IPR037140">
    <property type="entry name" value="VHL_beta_dom_sf"/>
</dbReference>
<evidence type="ECO:0000313" key="11">
    <source>
        <dbReference type="Proteomes" id="UP000319143"/>
    </source>
</evidence>
<dbReference type="InterPro" id="IPR035874">
    <property type="entry name" value="IDS"/>
</dbReference>
<dbReference type="Pfam" id="PF01847">
    <property type="entry name" value="VHL"/>
    <property type="match status" value="1"/>
</dbReference>
<sequence precursor="true">MKNKLIITLVGSFACLFGGMTNAAEPDRPNVLFIAMDDLNDWIGCLGGHPQTITPNLDRLAATGTLFTNAHCPAPACNPCRSAIFTGRAPNRSGMYDNRQQMREVMPDEVLIPQYFRNSGYRAAGSGKMLHYFIDAASWDEYFPKASSENPLPETFYPKTRPVNLPRGGPWQYVETDWAALDVTDEEFGGDWSVSKYVADQLSQKHKQPLFLACGLYRPHEPWFVPKKYYEPFPLESIQLPPGYLADDLDDVPPAGVRAARNRYFEHILQHDQWKQGIQGYLASIHFADAMLGRVLDALESGPNADNTLVVLWSDHGWQLGEKEHWQKYTPWRAVTHVPLMIRVPPSISKALPDGTTVGAVCDAPVNLLSLYPTLIDLCGLDSKPDNDGPSLLPLLITPSRKDWLHPSVTFLAQPGSYSVSGRTHRYIHYHDGSEEFYEIDSDPYEWTNLASDEASTALLADFRERSPKTFHERVEPSIDSLTKLLWVPDRDQPTPPSVPDGNPFSVYFTNQRDQPVQLCWMDLAGKPKSYGTIESGEQKAQQTRPGAVWLIRDAATQQPLGYFVVDDRTAQAIVPK</sequence>
<dbReference type="GO" id="GO:0046872">
    <property type="term" value="F:metal ion binding"/>
    <property type="evidence" value="ECO:0007669"/>
    <property type="project" value="UniProtKB-KW"/>
</dbReference>
<evidence type="ECO:0000256" key="5">
    <source>
        <dbReference type="ARBA" id="ARBA00022801"/>
    </source>
</evidence>
<reference evidence="10 11" key="1">
    <citation type="submission" date="2019-02" db="EMBL/GenBank/DDBJ databases">
        <title>Deep-cultivation of Planctomycetes and their phenomic and genomic characterization uncovers novel biology.</title>
        <authorList>
            <person name="Wiegand S."/>
            <person name="Jogler M."/>
            <person name="Boedeker C."/>
            <person name="Pinto D."/>
            <person name="Vollmers J."/>
            <person name="Rivas-Marin E."/>
            <person name="Kohn T."/>
            <person name="Peeters S.H."/>
            <person name="Heuer A."/>
            <person name="Rast P."/>
            <person name="Oberbeckmann S."/>
            <person name="Bunk B."/>
            <person name="Jeske O."/>
            <person name="Meyerdierks A."/>
            <person name="Storesund J.E."/>
            <person name="Kallscheuer N."/>
            <person name="Luecker S."/>
            <person name="Lage O.M."/>
            <person name="Pohl T."/>
            <person name="Merkel B.J."/>
            <person name="Hornburger P."/>
            <person name="Mueller R.-W."/>
            <person name="Bruemmer F."/>
            <person name="Labrenz M."/>
            <person name="Spormann A.M."/>
            <person name="Op Den Camp H."/>
            <person name="Overmann J."/>
            <person name="Amann R."/>
            <person name="Jetten M.S.M."/>
            <person name="Mascher T."/>
            <person name="Medema M.H."/>
            <person name="Devos D.P."/>
            <person name="Kaster A.-K."/>
            <person name="Ovreas L."/>
            <person name="Rohde M."/>
            <person name="Galperin M.Y."/>
            <person name="Jogler C."/>
        </authorList>
    </citation>
    <scope>NUCLEOTIDE SEQUENCE [LARGE SCALE GENOMIC DNA]</scope>
    <source>
        <strain evidence="10 11">Poly41</strain>
    </source>
</reference>
<evidence type="ECO:0000259" key="9">
    <source>
        <dbReference type="Pfam" id="PF01847"/>
    </source>
</evidence>
<dbReference type="EMBL" id="SJPV01000001">
    <property type="protein sequence ID" value="TWU42363.1"/>
    <property type="molecule type" value="Genomic_DNA"/>
</dbReference>
<keyword evidence="5 10" id="KW-0378">Hydrolase</keyword>
<keyword evidence="4 7" id="KW-0732">Signal</keyword>
<dbReference type="Pfam" id="PF00884">
    <property type="entry name" value="Sulfatase"/>
    <property type="match status" value="1"/>
</dbReference>